<reference evidence="8" key="1">
    <citation type="journal article" date="2009" name="PLoS Genet.">
        <title>Sequencing, mapping, and analysis of 27,455 maize full-length cDNAs.</title>
        <authorList>
            <person name="Soderlund C."/>
            <person name="Descour A."/>
            <person name="Kudrna D."/>
            <person name="Bomhoff M."/>
            <person name="Boyd L."/>
            <person name="Currie J."/>
            <person name="Angelova A."/>
            <person name="Collura K."/>
            <person name="Wissotski M."/>
            <person name="Ashley E."/>
            <person name="Morrow D."/>
            <person name="Fernandes J."/>
            <person name="Walbot V."/>
            <person name="Yu Y."/>
        </authorList>
    </citation>
    <scope>NUCLEOTIDE SEQUENCE</scope>
    <source>
        <strain evidence="8">B73</strain>
    </source>
</reference>
<keyword evidence="4" id="KW-0804">Transcription</keyword>
<evidence type="ECO:0000256" key="3">
    <source>
        <dbReference type="ARBA" id="ARBA00023125"/>
    </source>
</evidence>
<evidence type="ECO:0000256" key="2">
    <source>
        <dbReference type="ARBA" id="ARBA00023015"/>
    </source>
</evidence>
<keyword evidence="3" id="KW-0238">DNA-binding</keyword>
<evidence type="ECO:0000259" key="7">
    <source>
        <dbReference type="PROSITE" id="PS51032"/>
    </source>
</evidence>
<evidence type="ECO:0000313" key="8">
    <source>
        <dbReference type="EMBL" id="ACL54595.1"/>
    </source>
</evidence>
<name>B8A346_MAIZE</name>
<dbReference type="SUPFAM" id="SSF54171">
    <property type="entry name" value="DNA-binding domain"/>
    <property type="match status" value="1"/>
</dbReference>
<evidence type="ECO:0000256" key="5">
    <source>
        <dbReference type="ARBA" id="ARBA00023242"/>
    </source>
</evidence>
<dbReference type="GO" id="GO:0003677">
    <property type="term" value="F:DNA binding"/>
    <property type="evidence" value="ECO:0007669"/>
    <property type="project" value="UniProtKB-KW"/>
</dbReference>
<keyword evidence="5" id="KW-0539">Nucleus</keyword>
<keyword evidence="2" id="KW-0805">Transcription regulation</keyword>
<dbReference type="Gene3D" id="3.30.730.10">
    <property type="entry name" value="AP2/ERF domain"/>
    <property type="match status" value="1"/>
</dbReference>
<dbReference type="GO" id="GO:0005634">
    <property type="term" value="C:nucleus"/>
    <property type="evidence" value="ECO:0007669"/>
    <property type="project" value="UniProtKB-SubCell"/>
</dbReference>
<dbReference type="CDD" id="cd00018">
    <property type="entry name" value="AP2"/>
    <property type="match status" value="1"/>
</dbReference>
<evidence type="ECO:0000256" key="6">
    <source>
        <dbReference type="SAM" id="MobiDB-lite"/>
    </source>
</evidence>
<accession>B8A346</accession>
<dbReference type="PANTHER" id="PTHR31190:SF44">
    <property type="entry name" value="ETHYLENE-RESPONSIVE TRANSCRIPTION FACTOR 1"/>
    <property type="match status" value="1"/>
</dbReference>
<dbReference type="InterPro" id="IPR001471">
    <property type="entry name" value="AP2/ERF_dom"/>
</dbReference>
<dbReference type="ExpressionAtlas" id="B8A346">
    <property type="expression patterns" value="baseline and differential"/>
</dbReference>
<proteinExistence type="evidence at transcript level"/>
<feature type="region of interest" description="Disordered" evidence="6">
    <location>
        <begin position="18"/>
        <end position="46"/>
    </location>
</feature>
<dbReference type="SMART" id="SM00380">
    <property type="entry name" value="AP2"/>
    <property type="match status" value="1"/>
</dbReference>
<dbReference type="GO" id="GO:0003700">
    <property type="term" value="F:DNA-binding transcription factor activity"/>
    <property type="evidence" value="ECO:0007669"/>
    <property type="project" value="InterPro"/>
</dbReference>
<dbReference type="PRINTS" id="PR00367">
    <property type="entry name" value="ETHRSPELEMNT"/>
</dbReference>
<evidence type="ECO:0000256" key="1">
    <source>
        <dbReference type="ARBA" id="ARBA00004123"/>
    </source>
</evidence>
<organism evidence="8">
    <name type="scientific">Zea mays</name>
    <name type="common">Maize</name>
    <dbReference type="NCBI Taxonomy" id="4577"/>
    <lineage>
        <taxon>Eukaryota</taxon>
        <taxon>Viridiplantae</taxon>
        <taxon>Streptophyta</taxon>
        <taxon>Embryophyta</taxon>
        <taxon>Tracheophyta</taxon>
        <taxon>Spermatophyta</taxon>
        <taxon>Magnoliopsida</taxon>
        <taxon>Liliopsida</taxon>
        <taxon>Poales</taxon>
        <taxon>Poaceae</taxon>
        <taxon>PACMAD clade</taxon>
        <taxon>Panicoideae</taxon>
        <taxon>Andropogonodae</taxon>
        <taxon>Andropogoneae</taxon>
        <taxon>Tripsacinae</taxon>
        <taxon>Zea</taxon>
    </lineage>
</organism>
<feature type="domain" description="AP2/ERF" evidence="7">
    <location>
        <begin position="110"/>
        <end position="167"/>
    </location>
</feature>
<protein>
    <recommendedName>
        <fullName evidence="7">AP2/ERF domain-containing protein</fullName>
    </recommendedName>
</protein>
<dbReference type="PROSITE" id="PS51032">
    <property type="entry name" value="AP2_ERF"/>
    <property type="match status" value="1"/>
</dbReference>
<dbReference type="FunFam" id="3.30.730.10:FF:000001">
    <property type="entry name" value="Ethylene-responsive transcription factor 2"/>
    <property type="match status" value="1"/>
</dbReference>
<evidence type="ECO:0000256" key="4">
    <source>
        <dbReference type="ARBA" id="ARBA00023163"/>
    </source>
</evidence>
<dbReference type="InterPro" id="IPR044808">
    <property type="entry name" value="ERF_plant"/>
</dbReference>
<dbReference type="AlphaFoldDB" id="B8A346"/>
<feature type="region of interest" description="Disordered" evidence="6">
    <location>
        <begin position="167"/>
        <end position="186"/>
    </location>
</feature>
<comment type="subcellular location">
    <subcellularLocation>
        <location evidence="1">Nucleus</location>
    </subcellularLocation>
</comment>
<dbReference type="Pfam" id="PF00847">
    <property type="entry name" value="AP2"/>
    <property type="match status" value="1"/>
</dbReference>
<dbReference type="PANTHER" id="PTHR31190">
    <property type="entry name" value="DNA-BINDING DOMAIN"/>
    <property type="match status" value="1"/>
</dbReference>
<dbReference type="InterPro" id="IPR016177">
    <property type="entry name" value="DNA-bd_dom_sf"/>
</dbReference>
<dbReference type="EMBL" id="BT055988">
    <property type="protein sequence ID" value="ACL54595.1"/>
    <property type="molecule type" value="mRNA"/>
</dbReference>
<sequence>MCGGAILANLREPAPRRLTERDIWQQKKKLKRGGGGGRRSFAAEDDEDFEADFEVFEADSSDSDLELREGTDDDVVEIKPFTAKRTFSSDGLSTMTSAVARSAKRKRKNLYRGIRQRPWGKWAAEIRDPQKGVRVWLGTFNSPEEAARAYDAEARRIRGKKAKVNFPDAPAVGQKHRSGSASAKASKSSFGQKPIVKVAMNNLANTNASFFQSASYPSNLFVQHGNMPFVPAMNSTASVDDLIMNLHSDQGSNSFGCSDLGWENDTKTPDITSIAPISTIAEGDESAFVDSNSNSSFVLPALENSAVDLTDGLTDLESYMRFLLDGGPSDSVDSLLNLDGSQDVGSDMDLWSFDDMPIVVRFLLRILKLGHRSMYIGTRGIKTGGDWEAPAWHLGGSICSCLAQRCRSCILKLLGYRPVPYFSYLFMRAIYETEPFCFAFFSLLQYMV</sequence>
<dbReference type="InterPro" id="IPR036955">
    <property type="entry name" value="AP2/ERF_dom_sf"/>
</dbReference>
<dbReference type="GO" id="GO:0009873">
    <property type="term" value="P:ethylene-activated signaling pathway"/>
    <property type="evidence" value="ECO:0007669"/>
    <property type="project" value="InterPro"/>
</dbReference>